<gene>
    <name evidence="1" type="ORF">SL103_18735</name>
</gene>
<dbReference type="EMBL" id="CP017157">
    <property type="protein sequence ID" value="AOP47994.1"/>
    <property type="molecule type" value="Genomic_DNA"/>
</dbReference>
<evidence type="ECO:0000313" key="1">
    <source>
        <dbReference type="EMBL" id="AOP47994.1"/>
    </source>
</evidence>
<sequence length="59" mass="6146">MLFQKSVDCAQVVEQLVTAFAQLLLAGGLVGLDDRHIVVDGSGSAAVRGTFRISTTVPS</sequence>
<dbReference type="AlphaFoldDB" id="A0A1D7VML9"/>
<keyword evidence="2" id="KW-1185">Reference proteome</keyword>
<evidence type="ECO:0000313" key="2">
    <source>
        <dbReference type="Proteomes" id="UP000094094"/>
    </source>
</evidence>
<proteinExistence type="predicted"/>
<dbReference type="Proteomes" id="UP000094094">
    <property type="component" value="Chromosome"/>
</dbReference>
<accession>A0A1D7VML9</accession>
<reference evidence="1 2" key="1">
    <citation type="submission" date="2016-09" db="EMBL/GenBank/DDBJ databases">
        <title>Complete genome sequencing of Streptomyces lydicus 103 and metabolic pathways analysis of antibiotic biosynthesis.</title>
        <authorList>
            <person name="Jia N."/>
            <person name="Ding M.-Z."/>
            <person name="Gao F."/>
            <person name="Yuan Y.-J."/>
        </authorList>
    </citation>
    <scope>NUCLEOTIDE SEQUENCE [LARGE SCALE GENOMIC DNA]</scope>
    <source>
        <strain evidence="1 2">103</strain>
    </source>
</reference>
<name>A0A1D7VML9_9ACTN</name>
<dbReference type="RefSeq" id="WP_069570136.1">
    <property type="nucleotide sequence ID" value="NZ_CP017157.1"/>
</dbReference>
<organism evidence="1 2">
    <name type="scientific">Streptomyces lydicus</name>
    <dbReference type="NCBI Taxonomy" id="47763"/>
    <lineage>
        <taxon>Bacteria</taxon>
        <taxon>Bacillati</taxon>
        <taxon>Actinomycetota</taxon>
        <taxon>Actinomycetes</taxon>
        <taxon>Kitasatosporales</taxon>
        <taxon>Streptomycetaceae</taxon>
        <taxon>Streptomyces</taxon>
    </lineage>
</organism>
<dbReference type="KEGG" id="slc:SL103_18735"/>
<protein>
    <submittedName>
        <fullName evidence="1">Uncharacterized protein</fullName>
    </submittedName>
</protein>